<evidence type="ECO:0000313" key="3">
    <source>
        <dbReference type="EMBL" id="CAH2066045.1"/>
    </source>
</evidence>
<organism evidence="3 4">
    <name type="scientific">Thlaspi arvense</name>
    <name type="common">Field penny-cress</name>
    <dbReference type="NCBI Taxonomy" id="13288"/>
    <lineage>
        <taxon>Eukaryota</taxon>
        <taxon>Viridiplantae</taxon>
        <taxon>Streptophyta</taxon>
        <taxon>Embryophyta</taxon>
        <taxon>Tracheophyta</taxon>
        <taxon>Spermatophyta</taxon>
        <taxon>Magnoliopsida</taxon>
        <taxon>eudicotyledons</taxon>
        <taxon>Gunneridae</taxon>
        <taxon>Pentapetalae</taxon>
        <taxon>rosids</taxon>
        <taxon>malvids</taxon>
        <taxon>Brassicales</taxon>
        <taxon>Brassicaceae</taxon>
        <taxon>Thlaspideae</taxon>
        <taxon>Thlaspi</taxon>
    </lineage>
</organism>
<dbReference type="PROSITE" id="PS51485">
    <property type="entry name" value="PHYTOCYANIN"/>
    <property type="match status" value="1"/>
</dbReference>
<dbReference type="Pfam" id="PF02298">
    <property type="entry name" value="Cu_bind_like"/>
    <property type="match status" value="1"/>
</dbReference>
<protein>
    <recommendedName>
        <fullName evidence="2">Phytocyanin domain-containing protein</fullName>
    </recommendedName>
</protein>
<dbReference type="InterPro" id="IPR039391">
    <property type="entry name" value="Phytocyanin-like"/>
</dbReference>
<keyword evidence="1" id="KW-0812">Transmembrane</keyword>
<evidence type="ECO:0000256" key="1">
    <source>
        <dbReference type="SAM" id="Phobius"/>
    </source>
</evidence>
<dbReference type="AlphaFoldDB" id="A0AAU9SKZ3"/>
<evidence type="ECO:0000259" key="2">
    <source>
        <dbReference type="PROSITE" id="PS51485"/>
    </source>
</evidence>
<dbReference type="InterPro" id="IPR008972">
    <property type="entry name" value="Cupredoxin"/>
</dbReference>
<proteinExistence type="predicted"/>
<dbReference type="PANTHER" id="PTHR33021">
    <property type="entry name" value="BLUE COPPER PROTEIN"/>
    <property type="match status" value="1"/>
</dbReference>
<keyword evidence="1" id="KW-0472">Membrane</keyword>
<sequence length="136" mass="15263">MARSSEFASTVTMAIVMTVLCLFLSNSKSYARRPATYYVGGEFGWDTIIPMDSWAQNKTFYAGDILVFKYDYQISNLVVVSRIGYETCIPNAGSKEYESGNDRIQLPYGDSYYIGTYNEYDCANGEKMAIKALAPK</sequence>
<dbReference type="GO" id="GO:0005886">
    <property type="term" value="C:plasma membrane"/>
    <property type="evidence" value="ECO:0007669"/>
    <property type="project" value="TreeGrafter"/>
</dbReference>
<gene>
    <name evidence="3" type="ORF">TAV2_LOCUS17837</name>
</gene>
<dbReference type="PANTHER" id="PTHR33021:SF485">
    <property type="entry name" value="PHYTOCYANIN DOMAIN-CONTAINING PROTEIN"/>
    <property type="match status" value="1"/>
</dbReference>
<dbReference type="CDD" id="cd11013">
    <property type="entry name" value="Plantacyanin"/>
    <property type="match status" value="1"/>
</dbReference>
<dbReference type="InterPro" id="IPR003245">
    <property type="entry name" value="Phytocyanin_dom"/>
</dbReference>
<keyword evidence="4" id="KW-1185">Reference proteome</keyword>
<feature type="domain" description="Phytocyanin" evidence="2">
    <location>
        <begin position="35"/>
        <end position="134"/>
    </location>
</feature>
<evidence type="ECO:0000313" key="4">
    <source>
        <dbReference type="Proteomes" id="UP000836841"/>
    </source>
</evidence>
<feature type="transmembrane region" description="Helical" evidence="1">
    <location>
        <begin position="6"/>
        <end position="24"/>
    </location>
</feature>
<dbReference type="GO" id="GO:0009055">
    <property type="term" value="F:electron transfer activity"/>
    <property type="evidence" value="ECO:0007669"/>
    <property type="project" value="InterPro"/>
</dbReference>
<name>A0AAU9SKZ3_THLAR</name>
<dbReference type="InterPro" id="IPR041844">
    <property type="entry name" value="Plantacyanin"/>
</dbReference>
<dbReference type="EMBL" id="OU466861">
    <property type="protein sequence ID" value="CAH2066045.1"/>
    <property type="molecule type" value="Genomic_DNA"/>
</dbReference>
<dbReference type="Proteomes" id="UP000836841">
    <property type="component" value="Chromosome 5"/>
</dbReference>
<accession>A0AAU9SKZ3</accession>
<keyword evidence="1" id="KW-1133">Transmembrane helix</keyword>
<reference evidence="3 4" key="1">
    <citation type="submission" date="2022-03" db="EMBL/GenBank/DDBJ databases">
        <authorList>
            <person name="Nunn A."/>
            <person name="Chopra R."/>
            <person name="Nunn A."/>
            <person name="Contreras Garrido A."/>
        </authorList>
    </citation>
    <scope>NUCLEOTIDE SEQUENCE [LARGE SCALE GENOMIC DNA]</scope>
</reference>
<dbReference type="Gene3D" id="2.60.40.420">
    <property type="entry name" value="Cupredoxins - blue copper proteins"/>
    <property type="match status" value="1"/>
</dbReference>
<dbReference type="SUPFAM" id="SSF49503">
    <property type="entry name" value="Cupredoxins"/>
    <property type="match status" value="1"/>
</dbReference>